<dbReference type="AlphaFoldDB" id="A0A834FVT8"/>
<organism evidence="1 2">
    <name type="scientific">Rhododendron simsii</name>
    <name type="common">Sims's rhododendron</name>
    <dbReference type="NCBI Taxonomy" id="118357"/>
    <lineage>
        <taxon>Eukaryota</taxon>
        <taxon>Viridiplantae</taxon>
        <taxon>Streptophyta</taxon>
        <taxon>Embryophyta</taxon>
        <taxon>Tracheophyta</taxon>
        <taxon>Spermatophyta</taxon>
        <taxon>Magnoliopsida</taxon>
        <taxon>eudicotyledons</taxon>
        <taxon>Gunneridae</taxon>
        <taxon>Pentapetalae</taxon>
        <taxon>asterids</taxon>
        <taxon>Ericales</taxon>
        <taxon>Ericaceae</taxon>
        <taxon>Ericoideae</taxon>
        <taxon>Rhodoreae</taxon>
        <taxon>Rhododendron</taxon>
    </lineage>
</organism>
<proteinExistence type="predicted"/>
<keyword evidence="2" id="KW-1185">Reference proteome</keyword>
<protein>
    <submittedName>
        <fullName evidence="1">Uncharacterized protein</fullName>
    </submittedName>
</protein>
<accession>A0A834FVT8</accession>
<evidence type="ECO:0000313" key="1">
    <source>
        <dbReference type="EMBL" id="KAF7113900.1"/>
    </source>
</evidence>
<comment type="caution">
    <text evidence="1">The sequence shown here is derived from an EMBL/GenBank/DDBJ whole genome shotgun (WGS) entry which is preliminary data.</text>
</comment>
<evidence type="ECO:0000313" key="2">
    <source>
        <dbReference type="Proteomes" id="UP000626092"/>
    </source>
</evidence>
<sequence length="142" mass="15673">MKPSQQSHSSLCVDLTVCDGAGGYTVGDGGGVDDEGVDRSVKLTVEMREGVYQRRGSFPADVSVLPWARGENYLDIDVDIGNSVIANEVLNGDDGGHETEEELWERLFGAVRVCLVEMSTAMVVDRVVRERMRSAFVERFWD</sequence>
<gene>
    <name evidence="1" type="ORF">RHSIM_RhsimUnG0103700</name>
</gene>
<dbReference type="EMBL" id="WJXA01000249">
    <property type="protein sequence ID" value="KAF7113900.1"/>
    <property type="molecule type" value="Genomic_DNA"/>
</dbReference>
<reference evidence="1" key="1">
    <citation type="submission" date="2019-11" db="EMBL/GenBank/DDBJ databases">
        <authorList>
            <person name="Liu Y."/>
            <person name="Hou J."/>
            <person name="Li T.-Q."/>
            <person name="Guan C.-H."/>
            <person name="Wu X."/>
            <person name="Wu H.-Z."/>
            <person name="Ling F."/>
            <person name="Zhang R."/>
            <person name="Shi X.-G."/>
            <person name="Ren J.-P."/>
            <person name="Chen E.-F."/>
            <person name="Sun J.-M."/>
        </authorList>
    </citation>
    <scope>NUCLEOTIDE SEQUENCE</scope>
    <source>
        <strain evidence="1">Adult_tree_wgs_1</strain>
        <tissue evidence="1">Leaves</tissue>
    </source>
</reference>
<dbReference type="OrthoDB" id="1736930at2759"/>
<name>A0A834FVT8_RHOSS</name>
<dbReference type="Proteomes" id="UP000626092">
    <property type="component" value="Unassembled WGS sequence"/>
</dbReference>